<keyword evidence="5 6" id="KW-0472">Membrane</keyword>
<feature type="transmembrane region" description="Helical" evidence="6">
    <location>
        <begin position="70"/>
        <end position="86"/>
    </location>
</feature>
<keyword evidence="4 6" id="KW-1133">Transmembrane helix</keyword>
<reference evidence="8" key="1">
    <citation type="submission" date="2021-01" db="EMBL/GenBank/DDBJ databases">
        <authorList>
            <person name="Corre E."/>
            <person name="Pelletier E."/>
            <person name="Niang G."/>
            <person name="Scheremetjew M."/>
            <person name="Finn R."/>
            <person name="Kale V."/>
            <person name="Holt S."/>
            <person name="Cochrane G."/>
            <person name="Meng A."/>
            <person name="Brown T."/>
            <person name="Cohen L."/>
        </authorList>
    </citation>
    <scope>NUCLEOTIDE SEQUENCE</scope>
    <source>
        <strain evidence="8">CCMP1795</strain>
    </source>
</reference>
<dbReference type="GO" id="GO:0005802">
    <property type="term" value="C:trans-Golgi network"/>
    <property type="evidence" value="ECO:0007669"/>
    <property type="project" value="TreeGrafter"/>
</dbReference>
<dbReference type="GO" id="GO:0000139">
    <property type="term" value="C:Golgi membrane"/>
    <property type="evidence" value="ECO:0007669"/>
    <property type="project" value="UniProtKB-SubCell"/>
</dbReference>
<feature type="transmembrane region" description="Helical" evidence="6">
    <location>
        <begin position="186"/>
        <end position="204"/>
    </location>
</feature>
<evidence type="ECO:0000256" key="3">
    <source>
        <dbReference type="ARBA" id="ARBA00022692"/>
    </source>
</evidence>
<dbReference type="InterPro" id="IPR045231">
    <property type="entry name" value="Yip1/4-like"/>
</dbReference>
<dbReference type="Pfam" id="PF04893">
    <property type="entry name" value="Yip1"/>
    <property type="match status" value="1"/>
</dbReference>
<evidence type="ECO:0000256" key="4">
    <source>
        <dbReference type="ARBA" id="ARBA00022989"/>
    </source>
</evidence>
<protein>
    <recommendedName>
        <fullName evidence="6">Protein YIPF</fullName>
    </recommendedName>
</protein>
<organism evidence="8">
    <name type="scientific">Oxyrrhis marina</name>
    <name type="common">Dinoflagellate</name>
    <dbReference type="NCBI Taxonomy" id="2969"/>
    <lineage>
        <taxon>Eukaryota</taxon>
        <taxon>Sar</taxon>
        <taxon>Alveolata</taxon>
        <taxon>Dinophyceae</taxon>
        <taxon>Oxyrrhinales</taxon>
        <taxon>Oxyrrhinaceae</taxon>
        <taxon>Oxyrrhis</taxon>
    </lineage>
</organism>
<evidence type="ECO:0000259" key="7">
    <source>
        <dbReference type="Pfam" id="PF04893"/>
    </source>
</evidence>
<feature type="transmembrane region" description="Helical" evidence="6">
    <location>
        <begin position="98"/>
        <end position="119"/>
    </location>
</feature>
<dbReference type="GO" id="GO:0006888">
    <property type="term" value="P:endoplasmic reticulum to Golgi vesicle-mediated transport"/>
    <property type="evidence" value="ECO:0007669"/>
    <property type="project" value="InterPro"/>
</dbReference>
<accession>A0A7S3UNG0</accession>
<gene>
    <name evidence="8" type="ORF">OMAR00292_LOCUS5709</name>
</gene>
<dbReference type="InterPro" id="IPR006977">
    <property type="entry name" value="Yip1_dom"/>
</dbReference>
<evidence type="ECO:0000256" key="2">
    <source>
        <dbReference type="ARBA" id="ARBA00010596"/>
    </source>
</evidence>
<dbReference type="AlphaFoldDB" id="A0A7S3UNG0"/>
<feature type="transmembrane region" description="Helical" evidence="6">
    <location>
        <begin position="154"/>
        <end position="174"/>
    </location>
</feature>
<evidence type="ECO:0000256" key="6">
    <source>
        <dbReference type="RuleBase" id="RU361264"/>
    </source>
</evidence>
<dbReference type="PANTHER" id="PTHR21236">
    <property type="entry name" value="GOLGI MEMBRANE PROTEIN YIP1"/>
    <property type="match status" value="1"/>
</dbReference>
<dbReference type="PANTHER" id="PTHR21236:SF1">
    <property type="entry name" value="PROTEIN YIPF6"/>
    <property type="match status" value="1"/>
</dbReference>
<feature type="domain" description="Yip1" evidence="7">
    <location>
        <begin position="65"/>
        <end position="201"/>
    </location>
</feature>
<evidence type="ECO:0000256" key="1">
    <source>
        <dbReference type="ARBA" id="ARBA00004141"/>
    </source>
</evidence>
<comment type="subcellular location">
    <subcellularLocation>
        <location evidence="6">Golgi apparatus membrane</location>
        <topology evidence="6">Multi-pass membrane protein</topology>
    </subcellularLocation>
    <subcellularLocation>
        <location evidence="1">Membrane</location>
        <topology evidence="1">Multi-pass membrane protein</topology>
    </subcellularLocation>
</comment>
<keyword evidence="3 6" id="KW-0812">Transmembrane</keyword>
<evidence type="ECO:0000256" key="5">
    <source>
        <dbReference type="ARBA" id="ARBA00023136"/>
    </source>
</evidence>
<name>A0A7S3UNG0_OXYMA</name>
<comment type="similarity">
    <text evidence="2 6">Belongs to the YIP1 family.</text>
</comment>
<dbReference type="EMBL" id="HBIT01010965">
    <property type="protein sequence ID" value="CAE0620223.1"/>
    <property type="molecule type" value="Transcribed_RNA"/>
</dbReference>
<evidence type="ECO:0000313" key="8">
    <source>
        <dbReference type="EMBL" id="CAE0620223.1"/>
    </source>
</evidence>
<sequence length="205" mass="22467">MAEMQSHLPSGSMDESFSSAAGLAGRQSTLDEPIKDTILRDVRGIAAKLKYVVLPRARVEKGAGLREWDLWGPLILCLMLSIVLAAQTKKADQAGQVFALVFVVVWIGSAVVTANALLLKGKISFFQSVCVLGYCIFPLVIAAILSWVFNLYRIVKIIFVVIGFTWATGASVGFMSDLVPEDRKVLAVYPVWLFYVAIAWLILLT</sequence>
<feature type="transmembrane region" description="Helical" evidence="6">
    <location>
        <begin position="125"/>
        <end position="147"/>
    </location>
</feature>
<proteinExistence type="inferred from homology"/>